<dbReference type="SMART" id="SM00980">
    <property type="entry name" value="THAP"/>
    <property type="match status" value="1"/>
</dbReference>
<dbReference type="OrthoDB" id="6077919at2759"/>
<dbReference type="PROSITE" id="PS51915">
    <property type="entry name" value="ZAD"/>
    <property type="match status" value="1"/>
</dbReference>
<feature type="domain" description="C2H2-type" evidence="15">
    <location>
        <begin position="733"/>
        <end position="760"/>
    </location>
</feature>
<feature type="domain" description="C2H2-type" evidence="15">
    <location>
        <begin position="789"/>
        <end position="816"/>
    </location>
</feature>
<evidence type="ECO:0000256" key="3">
    <source>
        <dbReference type="ARBA" id="ARBA00006991"/>
    </source>
</evidence>
<keyword evidence="7 14" id="KW-0862">Zinc</keyword>
<evidence type="ECO:0000256" key="9">
    <source>
        <dbReference type="ARBA" id="ARBA00023125"/>
    </source>
</evidence>
<dbReference type="GO" id="GO:0008270">
    <property type="term" value="F:zinc ion binding"/>
    <property type="evidence" value="ECO:0007669"/>
    <property type="project" value="UniProtKB-UniRule"/>
</dbReference>
<dbReference type="InterPro" id="IPR013087">
    <property type="entry name" value="Znf_C2H2_type"/>
</dbReference>
<keyword evidence="5" id="KW-0677">Repeat</keyword>
<evidence type="ECO:0000256" key="6">
    <source>
        <dbReference type="ARBA" id="ARBA00022771"/>
    </source>
</evidence>
<dbReference type="STRING" id="105785.A0A2J7PR41"/>
<dbReference type="Pfam" id="PF00096">
    <property type="entry name" value="zf-C2H2"/>
    <property type="match status" value="5"/>
</dbReference>
<dbReference type="Pfam" id="PF13912">
    <property type="entry name" value="zf-C2H2_6"/>
    <property type="match status" value="1"/>
</dbReference>
<feature type="binding site" evidence="14">
    <location>
        <position position="195"/>
    </location>
    <ligand>
        <name>Zn(2+)</name>
        <dbReference type="ChEBI" id="CHEBI:29105"/>
    </ligand>
</feature>
<feature type="domain" description="C2H2-type" evidence="15">
    <location>
        <begin position="558"/>
        <end position="585"/>
    </location>
</feature>
<evidence type="ECO:0000256" key="5">
    <source>
        <dbReference type="ARBA" id="ARBA00022737"/>
    </source>
</evidence>
<dbReference type="Proteomes" id="UP000235965">
    <property type="component" value="Unassembled WGS sequence"/>
</dbReference>
<dbReference type="PANTHER" id="PTHR24384">
    <property type="entry name" value="FINGER PUTATIVE TRANSCRIPTION FACTOR FAMILY-RELATED"/>
    <property type="match status" value="1"/>
</dbReference>
<feature type="domain" description="ZAD" evidence="17">
    <location>
        <begin position="193"/>
        <end position="269"/>
    </location>
</feature>
<accession>A0A2J7PR41</accession>
<dbReference type="GO" id="GO:0000981">
    <property type="term" value="F:DNA-binding transcription factor activity, RNA polymerase II-specific"/>
    <property type="evidence" value="ECO:0007669"/>
    <property type="project" value="TreeGrafter"/>
</dbReference>
<comment type="subcellular location">
    <subcellularLocation>
        <location evidence="2">Nucleus</location>
    </subcellularLocation>
</comment>
<keyword evidence="4 14" id="KW-0479">Metal-binding</keyword>
<evidence type="ECO:0000256" key="11">
    <source>
        <dbReference type="ARBA" id="ARBA00023242"/>
    </source>
</evidence>
<evidence type="ECO:0000256" key="7">
    <source>
        <dbReference type="ARBA" id="ARBA00022833"/>
    </source>
</evidence>
<dbReference type="AlphaFoldDB" id="A0A2J7PR41"/>
<feature type="domain" description="C2H2-type" evidence="15">
    <location>
        <begin position="670"/>
        <end position="697"/>
    </location>
</feature>
<dbReference type="PROSITE" id="PS50157">
    <property type="entry name" value="ZINC_FINGER_C2H2_2"/>
    <property type="match status" value="14"/>
</dbReference>
<feature type="domain" description="THAP-type" evidence="16">
    <location>
        <begin position="1"/>
        <end position="88"/>
    </location>
</feature>
<feature type="binding site" evidence="14">
    <location>
        <position position="198"/>
    </location>
    <ligand>
        <name>Zn(2+)</name>
        <dbReference type="ChEBI" id="CHEBI:29105"/>
    </ligand>
</feature>
<dbReference type="SUPFAM" id="SSF57667">
    <property type="entry name" value="beta-beta-alpha zinc fingers"/>
    <property type="match status" value="7"/>
</dbReference>
<comment type="function">
    <text evidence="1">May be involved in transcriptional regulation.</text>
</comment>
<dbReference type="Pfam" id="PF12874">
    <property type="entry name" value="zf-met"/>
    <property type="match status" value="1"/>
</dbReference>
<evidence type="ECO:0000313" key="18">
    <source>
        <dbReference type="EMBL" id="PNF18797.1"/>
    </source>
</evidence>
<dbReference type="InterPro" id="IPR006612">
    <property type="entry name" value="THAP_Znf"/>
</dbReference>
<dbReference type="InterPro" id="IPR050752">
    <property type="entry name" value="C2H2-ZF_domain"/>
</dbReference>
<evidence type="ECO:0000256" key="8">
    <source>
        <dbReference type="ARBA" id="ARBA00023015"/>
    </source>
</evidence>
<comment type="similarity">
    <text evidence="3">Belongs to the krueppel C2H2-type zinc-finger protein family.</text>
</comment>
<feature type="domain" description="C2H2-type" evidence="15">
    <location>
        <begin position="501"/>
        <end position="528"/>
    </location>
</feature>
<dbReference type="PROSITE" id="PS50950">
    <property type="entry name" value="ZF_THAP"/>
    <property type="match status" value="1"/>
</dbReference>
<proteinExistence type="inferred from homology"/>
<dbReference type="FunFam" id="3.30.160.60:FF:000446">
    <property type="entry name" value="Zinc finger protein"/>
    <property type="match status" value="2"/>
</dbReference>
<evidence type="ECO:0000259" key="15">
    <source>
        <dbReference type="PROSITE" id="PS50157"/>
    </source>
</evidence>
<feature type="domain" description="C2H2-type" evidence="15">
    <location>
        <begin position="586"/>
        <end position="613"/>
    </location>
</feature>
<evidence type="ECO:0000256" key="2">
    <source>
        <dbReference type="ARBA" id="ARBA00004123"/>
    </source>
</evidence>
<dbReference type="Gene3D" id="3.30.160.60">
    <property type="entry name" value="Classic Zinc Finger"/>
    <property type="match status" value="11"/>
</dbReference>
<keyword evidence="9 13" id="KW-0238">DNA-binding</keyword>
<feature type="domain" description="C2H2-type" evidence="15">
    <location>
        <begin position="642"/>
        <end position="669"/>
    </location>
</feature>
<feature type="domain" description="C2H2-type" evidence="15">
    <location>
        <begin position="614"/>
        <end position="641"/>
    </location>
</feature>
<evidence type="ECO:0000256" key="13">
    <source>
        <dbReference type="PROSITE-ProRule" id="PRU00309"/>
    </source>
</evidence>
<feature type="domain" description="C2H2-type" evidence="15">
    <location>
        <begin position="704"/>
        <end position="731"/>
    </location>
</feature>
<feature type="binding site" evidence="14">
    <location>
        <position position="242"/>
    </location>
    <ligand>
        <name>Zn(2+)</name>
        <dbReference type="ChEBI" id="CHEBI:29105"/>
    </ligand>
</feature>
<dbReference type="GO" id="GO:0005634">
    <property type="term" value="C:nucleus"/>
    <property type="evidence" value="ECO:0007669"/>
    <property type="project" value="UniProtKB-SubCell"/>
</dbReference>
<protein>
    <submittedName>
        <fullName evidence="18">Uncharacterized protein</fullName>
    </submittedName>
</protein>
<sequence length="902" mass="103558">MSSRRCAAKTCFNTQGCRPNLKFFNFPKEEQLCYQWAINSDREDLLDKPVEQLSKFLLCADHFEPHWFLNPKYKTAFIHKGQPVPTIFHNNLADFVPKSLKRSFALKNESHHSDKGDDLYHNMNVVNNAMQNSVHQSSEELLEILRDGDASDGSQFHLVISDAQTDPDDYAVEIKIDLDSYAEDASTIRGCHKMCRLCAHLVYEYKLISVFSSDKTKCLASKMNRFLPEKVLEGDGLPEHVCNSCVNKLNECDVMIETFIAADKKLRRLFQMQNVMPAKTDEATDKDDARNPKSLSVIVENSGKPTCLEEFLATKDSSPVDSFLEREYPSQKCDKEVIIKNPSYHIQDKISKTVETGDEDTEHESAELLPEDTREMTIRELEESYESCNPGNTETCAVEVKVEPWSVGTEDSNGCTDPVDTSQDLKVYQCSVCKTEYNERHKLLFHEITEHSFEEKEEKGMPVLQKKYKREQIACHMCGQVFSGKKPLKQHVREQHIPLENICEFCGACYQNISQLEVHQRLHTNEKPFKCETCSISFHFKKELQRHKSSNHKQIKSLTCAVCNKTCPNRNAMWRHEKIHTDDRNVLCYLCGKVLSNPQSMRVHLRTHSNDRPCSCPTCGKSFKDNTSVSKHMLMHSTSKNFACDICGRAFYSKALVKQHKLSHSGVKPHKCETCGTAYNRLGNLNQHRKKHAANPHPMEDLSHECVVCGKRMRSELTLKYHLAKHTGEKKPFDCEACGKRFVAVDPYRVHMRMHTGERPYQCTTCGKTFRSAFTLKQHAALHRDEYPYACPFCERKFKRLQSLIVHKRTHTGEKPHRCPLCGRGFAQKGDMLKHTKTHNRDRPATANKVKEERIVMEIEQIPELALSDSEITSEFLIDMPIVEVETEINSEMQTEINAEMP</sequence>
<evidence type="ECO:0000256" key="4">
    <source>
        <dbReference type="ARBA" id="ARBA00022723"/>
    </source>
</evidence>
<evidence type="ECO:0000259" key="16">
    <source>
        <dbReference type="PROSITE" id="PS50950"/>
    </source>
</evidence>
<dbReference type="SUPFAM" id="SSF57716">
    <property type="entry name" value="Glucocorticoid receptor-like (DNA-binding domain)"/>
    <property type="match status" value="2"/>
</dbReference>
<name>A0A2J7PR41_9NEOP</name>
<dbReference type="Pfam" id="PF07776">
    <property type="entry name" value="zf-AD"/>
    <property type="match status" value="1"/>
</dbReference>
<keyword evidence="8" id="KW-0805">Transcription regulation</keyword>
<dbReference type="PROSITE" id="PS00028">
    <property type="entry name" value="ZINC_FINGER_C2H2_1"/>
    <property type="match status" value="14"/>
</dbReference>
<dbReference type="SMART" id="SM00355">
    <property type="entry name" value="ZnF_C2H2"/>
    <property type="match status" value="14"/>
</dbReference>
<evidence type="ECO:0000259" key="17">
    <source>
        <dbReference type="PROSITE" id="PS51915"/>
    </source>
</evidence>
<dbReference type="Gene3D" id="3.40.1800.20">
    <property type="match status" value="1"/>
</dbReference>
<dbReference type="InParanoid" id="A0A2J7PR41"/>
<feature type="domain" description="C2H2-type" evidence="15">
    <location>
        <begin position="761"/>
        <end position="788"/>
    </location>
</feature>
<dbReference type="PANTHER" id="PTHR24384:SF189">
    <property type="entry name" value="C2H2-TYPE DOMAIN-CONTAINING PROTEIN-RELATED"/>
    <property type="match status" value="1"/>
</dbReference>
<feature type="domain" description="C2H2-type" evidence="15">
    <location>
        <begin position="428"/>
        <end position="456"/>
    </location>
</feature>
<dbReference type="GO" id="GO:0000978">
    <property type="term" value="F:RNA polymerase II cis-regulatory region sequence-specific DNA binding"/>
    <property type="evidence" value="ECO:0007669"/>
    <property type="project" value="TreeGrafter"/>
</dbReference>
<reference evidence="18 19" key="1">
    <citation type="submission" date="2017-12" db="EMBL/GenBank/DDBJ databases">
        <title>Hemimetabolous genomes reveal molecular basis of termite eusociality.</title>
        <authorList>
            <person name="Harrison M.C."/>
            <person name="Jongepier E."/>
            <person name="Robertson H.M."/>
            <person name="Arning N."/>
            <person name="Bitard-Feildel T."/>
            <person name="Chao H."/>
            <person name="Childers C.P."/>
            <person name="Dinh H."/>
            <person name="Doddapaneni H."/>
            <person name="Dugan S."/>
            <person name="Gowin J."/>
            <person name="Greiner C."/>
            <person name="Han Y."/>
            <person name="Hu H."/>
            <person name="Hughes D.S.T."/>
            <person name="Huylmans A.-K."/>
            <person name="Kemena C."/>
            <person name="Kremer L.P.M."/>
            <person name="Lee S.L."/>
            <person name="Lopez-Ezquerra A."/>
            <person name="Mallet L."/>
            <person name="Monroy-Kuhn J.M."/>
            <person name="Moser A."/>
            <person name="Murali S.C."/>
            <person name="Muzny D.M."/>
            <person name="Otani S."/>
            <person name="Piulachs M.-D."/>
            <person name="Poelchau M."/>
            <person name="Qu J."/>
            <person name="Schaub F."/>
            <person name="Wada-Katsumata A."/>
            <person name="Worley K.C."/>
            <person name="Xie Q."/>
            <person name="Ylla G."/>
            <person name="Poulsen M."/>
            <person name="Gibbs R.A."/>
            <person name="Schal C."/>
            <person name="Richards S."/>
            <person name="Belles X."/>
            <person name="Korb J."/>
            <person name="Bornberg-Bauer E."/>
        </authorList>
    </citation>
    <scope>NUCLEOTIDE SEQUENCE [LARGE SCALE GENOMIC DNA]</scope>
    <source>
        <tissue evidence="18">Whole body</tissue>
    </source>
</reference>
<evidence type="ECO:0000256" key="14">
    <source>
        <dbReference type="PROSITE-ProRule" id="PRU01263"/>
    </source>
</evidence>
<evidence type="ECO:0000256" key="10">
    <source>
        <dbReference type="ARBA" id="ARBA00023163"/>
    </source>
</evidence>
<keyword evidence="10" id="KW-0804">Transcription</keyword>
<evidence type="ECO:0000313" key="19">
    <source>
        <dbReference type="Proteomes" id="UP000235965"/>
    </source>
</evidence>
<comment type="caution">
    <text evidence="18">The sequence shown here is derived from an EMBL/GenBank/DDBJ whole genome shotgun (WGS) entry which is preliminary data.</text>
</comment>
<dbReference type="EMBL" id="NEVH01022633">
    <property type="protein sequence ID" value="PNF18797.1"/>
    <property type="molecule type" value="Genomic_DNA"/>
</dbReference>
<dbReference type="SMART" id="SM00868">
    <property type="entry name" value="zf-AD"/>
    <property type="match status" value="1"/>
</dbReference>
<dbReference type="InterPro" id="IPR012934">
    <property type="entry name" value="Znf_AD"/>
</dbReference>
<feature type="domain" description="C2H2-type" evidence="15">
    <location>
        <begin position="817"/>
        <end position="844"/>
    </location>
</feature>
<keyword evidence="6 12" id="KW-0863">Zinc-finger</keyword>
<keyword evidence="11" id="KW-0539">Nucleus</keyword>
<organism evidence="18 19">
    <name type="scientific">Cryptotermes secundus</name>
    <dbReference type="NCBI Taxonomy" id="105785"/>
    <lineage>
        <taxon>Eukaryota</taxon>
        <taxon>Metazoa</taxon>
        <taxon>Ecdysozoa</taxon>
        <taxon>Arthropoda</taxon>
        <taxon>Hexapoda</taxon>
        <taxon>Insecta</taxon>
        <taxon>Pterygota</taxon>
        <taxon>Neoptera</taxon>
        <taxon>Polyneoptera</taxon>
        <taxon>Dictyoptera</taxon>
        <taxon>Blattodea</taxon>
        <taxon>Blattoidea</taxon>
        <taxon>Termitoidae</taxon>
        <taxon>Kalotermitidae</taxon>
        <taxon>Cryptotermitinae</taxon>
        <taxon>Cryptotermes</taxon>
    </lineage>
</organism>
<dbReference type="FunFam" id="3.30.160.60:FF:001289">
    <property type="entry name" value="Zinc finger protein 574"/>
    <property type="match status" value="1"/>
</dbReference>
<feature type="binding site" evidence="14">
    <location>
        <position position="245"/>
    </location>
    <ligand>
        <name>Zn(2+)</name>
        <dbReference type="ChEBI" id="CHEBI:29105"/>
    </ligand>
</feature>
<dbReference type="FunFam" id="3.30.160.60:FF:000624">
    <property type="entry name" value="zinc finger protein 697"/>
    <property type="match status" value="1"/>
</dbReference>
<feature type="domain" description="C2H2-type" evidence="15">
    <location>
        <begin position="529"/>
        <end position="557"/>
    </location>
</feature>
<evidence type="ECO:0000256" key="1">
    <source>
        <dbReference type="ARBA" id="ARBA00003767"/>
    </source>
</evidence>
<dbReference type="InterPro" id="IPR036236">
    <property type="entry name" value="Znf_C2H2_sf"/>
</dbReference>
<feature type="domain" description="C2H2-type" evidence="15">
    <location>
        <begin position="473"/>
        <end position="496"/>
    </location>
</feature>
<evidence type="ECO:0000256" key="12">
    <source>
        <dbReference type="PROSITE-ProRule" id="PRU00042"/>
    </source>
</evidence>
<dbReference type="FunFam" id="3.30.160.60:FF:000060">
    <property type="entry name" value="zinc finger protein 436"/>
    <property type="match status" value="1"/>
</dbReference>
<gene>
    <name evidence="18" type="ORF">B7P43_G01644</name>
</gene>
<keyword evidence="19" id="KW-1185">Reference proteome</keyword>